<dbReference type="GeneID" id="24108458"/>
<dbReference type="Proteomes" id="UP000014071">
    <property type="component" value="Unassembled WGS sequence"/>
</dbReference>
<dbReference type="AlphaFoldDB" id="R9P2W4"/>
<gene>
    <name evidence="2" type="ORF">PHSY_003168</name>
</gene>
<sequence length="219" mass="24914">MARVGWAGLRDRNGCRGSFSDDDVVLCPALCRLLTGRLDVFKGISDPMTDQESDSINRTYADNCTSVCKDCENALDSCYRNTGSFLAKRLEKPICLVQIPPYITLLHRRIQIVRCYPDEHQCSHRSIRQIHPLISHLCHPVRSTAHRPDDTGVNHRSSNGARSKSRFDRMRKEARGLSRERLGLVYDNWSREGCANGEIIGIGLFYPSYVFVKLLCELR</sequence>
<organism evidence="2 3">
    <name type="scientific">Pseudozyma hubeiensis (strain SY62)</name>
    <name type="common">Yeast</name>
    <dbReference type="NCBI Taxonomy" id="1305764"/>
    <lineage>
        <taxon>Eukaryota</taxon>
        <taxon>Fungi</taxon>
        <taxon>Dikarya</taxon>
        <taxon>Basidiomycota</taxon>
        <taxon>Ustilaginomycotina</taxon>
        <taxon>Ustilaginomycetes</taxon>
        <taxon>Ustilaginales</taxon>
        <taxon>Ustilaginaceae</taxon>
        <taxon>Pseudozyma</taxon>
    </lineage>
</organism>
<dbReference type="RefSeq" id="XP_012189179.1">
    <property type="nucleotide sequence ID" value="XM_012333789.1"/>
</dbReference>
<evidence type="ECO:0000313" key="2">
    <source>
        <dbReference type="EMBL" id="GAC95592.1"/>
    </source>
</evidence>
<feature type="region of interest" description="Disordered" evidence="1">
    <location>
        <begin position="148"/>
        <end position="172"/>
    </location>
</feature>
<keyword evidence="3" id="KW-1185">Reference proteome</keyword>
<name>R9P2W4_PSEHS</name>
<evidence type="ECO:0000313" key="3">
    <source>
        <dbReference type="Proteomes" id="UP000014071"/>
    </source>
</evidence>
<reference evidence="3" key="1">
    <citation type="journal article" date="2013" name="Genome Announc.">
        <title>Draft genome sequence of the basidiomycetous yeast-like fungus Pseudozyma hubeiensis SY62, which produces an abundant amount of the biosurfactant mannosylerythritol lipids.</title>
        <authorList>
            <person name="Konishi M."/>
            <person name="Hatada Y."/>
            <person name="Horiuchi J."/>
        </authorList>
    </citation>
    <scope>NUCLEOTIDE SEQUENCE [LARGE SCALE GENOMIC DNA]</scope>
    <source>
        <strain evidence="3">SY62</strain>
    </source>
</reference>
<protein>
    <submittedName>
        <fullName evidence="2">Esterase</fullName>
    </submittedName>
</protein>
<evidence type="ECO:0000256" key="1">
    <source>
        <dbReference type="SAM" id="MobiDB-lite"/>
    </source>
</evidence>
<accession>R9P2W4</accession>
<dbReference type="EMBL" id="DF238795">
    <property type="protein sequence ID" value="GAC95592.1"/>
    <property type="molecule type" value="Genomic_DNA"/>
</dbReference>
<proteinExistence type="predicted"/>
<dbReference type="HOGENOM" id="CLU_1262031_0_0_1"/>